<gene>
    <name evidence="1" type="ORF">S01H1_26243</name>
</gene>
<dbReference type="EMBL" id="BARS01015899">
    <property type="protein sequence ID" value="GAF95623.1"/>
    <property type="molecule type" value="Genomic_DNA"/>
</dbReference>
<proteinExistence type="predicted"/>
<evidence type="ECO:0000313" key="1">
    <source>
        <dbReference type="EMBL" id="GAF95623.1"/>
    </source>
</evidence>
<protein>
    <submittedName>
        <fullName evidence="1">Uncharacterized protein</fullName>
    </submittedName>
</protein>
<organism evidence="1">
    <name type="scientific">marine sediment metagenome</name>
    <dbReference type="NCBI Taxonomy" id="412755"/>
    <lineage>
        <taxon>unclassified sequences</taxon>
        <taxon>metagenomes</taxon>
        <taxon>ecological metagenomes</taxon>
    </lineage>
</organism>
<feature type="non-terminal residue" evidence="1">
    <location>
        <position position="1"/>
    </location>
</feature>
<reference evidence="1" key="1">
    <citation type="journal article" date="2014" name="Front. Microbiol.">
        <title>High frequency of phylogenetically diverse reductive dehalogenase-homologous genes in deep subseafloor sedimentary metagenomes.</title>
        <authorList>
            <person name="Kawai M."/>
            <person name="Futagami T."/>
            <person name="Toyoda A."/>
            <person name="Takaki Y."/>
            <person name="Nishi S."/>
            <person name="Hori S."/>
            <person name="Arai W."/>
            <person name="Tsubouchi T."/>
            <person name="Morono Y."/>
            <person name="Uchiyama I."/>
            <person name="Ito T."/>
            <person name="Fujiyama A."/>
            <person name="Inagaki F."/>
            <person name="Takami H."/>
        </authorList>
    </citation>
    <scope>NUCLEOTIDE SEQUENCE</scope>
    <source>
        <strain evidence="1">Expedition CK06-06</strain>
    </source>
</reference>
<name>X0TQ20_9ZZZZ</name>
<comment type="caution">
    <text evidence="1">The sequence shown here is derived from an EMBL/GenBank/DDBJ whole genome shotgun (WGS) entry which is preliminary data.</text>
</comment>
<dbReference type="AlphaFoldDB" id="X0TQ20"/>
<accession>X0TQ20</accession>
<sequence>IMAMSGHRTERDFLTYLRATNKDHARIIAEHWETA</sequence>